<evidence type="ECO:0000313" key="2">
    <source>
        <dbReference type="Proteomes" id="UP000011650"/>
    </source>
</evidence>
<evidence type="ECO:0000313" key="1">
    <source>
        <dbReference type="EMBL" id="EMA60335.1"/>
    </source>
</evidence>
<keyword evidence="2" id="KW-1185">Reference proteome</keyword>
<proteinExistence type="predicted"/>
<dbReference type="EMBL" id="AOJG01000024">
    <property type="protein sequence ID" value="EMA60335.1"/>
    <property type="molecule type" value="Genomic_DNA"/>
</dbReference>
<dbReference type="Pfam" id="PF13563">
    <property type="entry name" value="2_5_RNA_ligase2"/>
    <property type="match status" value="1"/>
</dbReference>
<name>M0NUQ3_9EURY</name>
<protein>
    <recommendedName>
        <fullName evidence="3">Phosphoesterase HXTX</fullName>
    </recommendedName>
</protein>
<evidence type="ECO:0008006" key="3">
    <source>
        <dbReference type="Google" id="ProtNLM"/>
    </source>
</evidence>
<dbReference type="AlphaFoldDB" id="M0NUQ3"/>
<dbReference type="InterPro" id="IPR009097">
    <property type="entry name" value="Cyclic_Pdiesterase"/>
</dbReference>
<reference evidence="1 2" key="1">
    <citation type="journal article" date="2014" name="PLoS Genet.">
        <title>Phylogenetically driven sequencing of extremely halophilic archaea reveals strategies for static and dynamic osmo-response.</title>
        <authorList>
            <person name="Becker E.A."/>
            <person name="Seitzer P.M."/>
            <person name="Tritt A."/>
            <person name="Larsen D."/>
            <person name="Krusor M."/>
            <person name="Yao A.I."/>
            <person name="Wu D."/>
            <person name="Madern D."/>
            <person name="Eisen J.A."/>
            <person name="Darling A.E."/>
            <person name="Facciotti M.T."/>
        </authorList>
    </citation>
    <scope>NUCLEOTIDE SEQUENCE [LARGE SCALE GENOMIC DNA]</scope>
    <source>
        <strain evidence="1 2">DSM 21995</strain>
    </source>
</reference>
<dbReference type="OrthoDB" id="200286at2157"/>
<dbReference type="Gene3D" id="3.90.1140.10">
    <property type="entry name" value="Cyclic phosphodiesterase"/>
    <property type="match status" value="1"/>
</dbReference>
<dbReference type="PATRIC" id="fig|1227482.3.peg.1781"/>
<dbReference type="STRING" id="1227482.C469_08835"/>
<accession>M0NUQ3</accession>
<gene>
    <name evidence="1" type="ORF">C469_08835</name>
</gene>
<comment type="caution">
    <text evidence="1">The sequence shown here is derived from an EMBL/GenBank/DDBJ whole genome shotgun (WGS) entry which is preliminary data.</text>
</comment>
<dbReference type="SUPFAM" id="SSF55144">
    <property type="entry name" value="LigT-like"/>
    <property type="match status" value="1"/>
</dbReference>
<organism evidence="1 2">
    <name type="scientific">Halorubrum lipolyticum DSM 21995</name>
    <dbReference type="NCBI Taxonomy" id="1227482"/>
    <lineage>
        <taxon>Archaea</taxon>
        <taxon>Methanobacteriati</taxon>
        <taxon>Methanobacteriota</taxon>
        <taxon>Stenosarchaea group</taxon>
        <taxon>Halobacteria</taxon>
        <taxon>Halobacteriales</taxon>
        <taxon>Haloferacaceae</taxon>
        <taxon>Halorubrum</taxon>
    </lineage>
</organism>
<dbReference type="RefSeq" id="WP_008005745.1">
    <property type="nucleotide sequence ID" value="NZ_AOJG01000024.1"/>
</dbReference>
<dbReference type="Proteomes" id="UP000011650">
    <property type="component" value="Unassembled WGS sequence"/>
</dbReference>
<sequence length="189" mass="20176">MFSLNVPLPPAIGDLAADLQSKRSGFDRVRDRHTLVCKRFGVEDVPDRVGGGDAVSEGAGPLPPKPDALATLREDLRPFLSGTGPFDVAVTGIDAFDAPASGSRPVVYLVVESDGLVRLHHRLCAAYGAIEGIEGDDFVPHVTLARGGNPEPGTVADLVSAEIEPIRWRVHAMEVYDPEFREVAASIEL</sequence>